<keyword evidence="4" id="KW-0677">Repeat</keyword>
<dbReference type="InterPro" id="IPR000644">
    <property type="entry name" value="CBS_dom"/>
</dbReference>
<keyword evidence="6" id="KW-0406">Ion transport</keyword>
<evidence type="ECO:0000256" key="2">
    <source>
        <dbReference type="ARBA" id="ARBA00022448"/>
    </source>
</evidence>
<feature type="transmembrane region" description="Helical" evidence="10">
    <location>
        <begin position="262"/>
        <end position="283"/>
    </location>
</feature>
<dbReference type="EMBL" id="CAMPGE010027640">
    <property type="protein sequence ID" value="CAI2385254.1"/>
    <property type="molecule type" value="Genomic_DNA"/>
</dbReference>
<accession>A0AAD1Y5Y3</accession>
<feature type="transmembrane region" description="Helical" evidence="10">
    <location>
        <begin position="345"/>
        <end position="363"/>
    </location>
</feature>
<dbReference type="Pfam" id="PF00654">
    <property type="entry name" value="Voltage_CLC"/>
    <property type="match status" value="1"/>
</dbReference>
<feature type="region of interest" description="Disordered" evidence="9">
    <location>
        <begin position="641"/>
        <end position="669"/>
    </location>
</feature>
<evidence type="ECO:0000256" key="9">
    <source>
        <dbReference type="SAM" id="MobiDB-lite"/>
    </source>
</evidence>
<comment type="caution">
    <text evidence="12">The sequence shown here is derived from an EMBL/GenBank/DDBJ whole genome shotgun (WGS) entry which is preliminary data.</text>
</comment>
<gene>
    <name evidence="12" type="ORF">ECRASSUSDP1_LOCUS26806</name>
</gene>
<dbReference type="InterPro" id="IPR050970">
    <property type="entry name" value="Cl_channel_volt-gated"/>
</dbReference>
<dbReference type="InterPro" id="IPR001807">
    <property type="entry name" value="ClC"/>
</dbReference>
<keyword evidence="5 10" id="KW-1133">Transmembrane helix</keyword>
<evidence type="ECO:0000259" key="11">
    <source>
        <dbReference type="Pfam" id="PF00571"/>
    </source>
</evidence>
<dbReference type="PANTHER" id="PTHR45720:SF10">
    <property type="entry name" value="CHLORIDE CHANNEL PROTEIN 2"/>
    <property type="match status" value="1"/>
</dbReference>
<dbReference type="PRINTS" id="PR00762">
    <property type="entry name" value="CLCHANNEL"/>
</dbReference>
<feature type="domain" description="CBS" evidence="11">
    <location>
        <begin position="720"/>
        <end position="765"/>
    </location>
</feature>
<dbReference type="SUPFAM" id="SSF54631">
    <property type="entry name" value="CBS-domain pair"/>
    <property type="match status" value="1"/>
</dbReference>
<name>A0AAD1Y5Y3_EUPCR</name>
<dbReference type="PANTHER" id="PTHR45720">
    <property type="entry name" value="CHLORIDE CHANNEL PROTEIN 2"/>
    <property type="match status" value="1"/>
</dbReference>
<keyword evidence="8" id="KW-0868">Chloride</keyword>
<evidence type="ECO:0000256" key="6">
    <source>
        <dbReference type="ARBA" id="ARBA00023065"/>
    </source>
</evidence>
<evidence type="ECO:0000256" key="1">
    <source>
        <dbReference type="ARBA" id="ARBA00004141"/>
    </source>
</evidence>
<keyword evidence="2" id="KW-0813">Transport</keyword>
<feature type="transmembrane region" description="Helical" evidence="10">
    <location>
        <begin position="419"/>
        <end position="438"/>
    </location>
</feature>
<dbReference type="GO" id="GO:0005247">
    <property type="term" value="F:voltage-gated chloride channel activity"/>
    <property type="evidence" value="ECO:0007669"/>
    <property type="project" value="TreeGrafter"/>
</dbReference>
<comment type="subcellular location">
    <subcellularLocation>
        <location evidence="1">Membrane</location>
        <topology evidence="1">Multi-pass membrane protein</topology>
    </subcellularLocation>
</comment>
<feature type="transmembrane region" description="Helical" evidence="10">
    <location>
        <begin position="303"/>
        <end position="324"/>
    </location>
</feature>
<keyword evidence="13" id="KW-1185">Reference proteome</keyword>
<keyword evidence="7 10" id="KW-0472">Membrane</keyword>
<feature type="transmembrane region" description="Helical" evidence="10">
    <location>
        <begin position="388"/>
        <end position="407"/>
    </location>
</feature>
<keyword evidence="3 10" id="KW-0812">Transmembrane</keyword>
<dbReference type="Pfam" id="PF00571">
    <property type="entry name" value="CBS"/>
    <property type="match status" value="1"/>
</dbReference>
<feature type="transmembrane region" description="Helical" evidence="10">
    <location>
        <begin position="487"/>
        <end position="506"/>
    </location>
</feature>
<protein>
    <recommendedName>
        <fullName evidence="11">CBS domain-containing protein</fullName>
    </recommendedName>
</protein>
<dbReference type="GO" id="GO:0016020">
    <property type="term" value="C:membrane"/>
    <property type="evidence" value="ECO:0007669"/>
    <property type="project" value="UniProtKB-SubCell"/>
</dbReference>
<dbReference type="Gene3D" id="3.10.580.10">
    <property type="entry name" value="CBS-domain"/>
    <property type="match status" value="2"/>
</dbReference>
<evidence type="ECO:0000256" key="7">
    <source>
        <dbReference type="ARBA" id="ARBA00023136"/>
    </source>
</evidence>
<feature type="region of interest" description="Disordered" evidence="9">
    <location>
        <begin position="801"/>
        <end position="833"/>
    </location>
</feature>
<dbReference type="InterPro" id="IPR046342">
    <property type="entry name" value="CBS_dom_sf"/>
</dbReference>
<feature type="transmembrane region" description="Helical" evidence="10">
    <location>
        <begin position="120"/>
        <end position="143"/>
    </location>
</feature>
<evidence type="ECO:0000256" key="3">
    <source>
        <dbReference type="ARBA" id="ARBA00022692"/>
    </source>
</evidence>
<feature type="transmembrane region" description="Helical" evidence="10">
    <location>
        <begin position="79"/>
        <end position="100"/>
    </location>
</feature>
<evidence type="ECO:0000256" key="4">
    <source>
        <dbReference type="ARBA" id="ARBA00022737"/>
    </source>
</evidence>
<evidence type="ECO:0000313" key="13">
    <source>
        <dbReference type="Proteomes" id="UP001295684"/>
    </source>
</evidence>
<sequence length="833" mass="94360">MTDIEPMYQRISAAKIDPSRPTHRHNYNITDFFWNYEEISKIPGPKAVNPNYLLEEQEKDRTIFERITDYFMMSNPSHWIFLVLMAFITTTISIGIEYVVKKITEQKIHWAMESDLAYSYRLLIWVGSAWVLTLIATSVGEYISKDAEGSGIPEMKSILAGVNIYRYLSFQTLIGKIIGLTAALSAGLSIGKEGPFVHLAGGVTNKLCKLGFFKDIQNNHSLKKQMLAAAVAAGVTATFGAPIGGVLFSIEVTSTYYFVSNLWKAFFCACIAVVMMKGFSNLGLYDLAVPQEEPMQVYHDIQYLYYGTLGLLCGVLGSVFIQVLSKLIYLRTKIKAPFIRNRWKLCSLIGILTGTCTFCITFFNTSDKVILSQLFSPENLDQHKNTQWTQPAIGFNLVVFVVTKFMLEVLAISSPIPAGVFTPTFILGAGFGRLYGYILRLLIGDSINEAAYAIIGAACVTSSVTRTISVAMIVFELNGQLSYMIPVLLSVLLSYAISNSLAMSIFDVLLDMKDLPYLPALRSVEHYKMTASHIMNKNFLYLTINSQLSDIIVLLQHLGPRAKSIPVVESEEDKVLLYSVQAQSLRKYLFSYYNTVSHTLDKELRDRLNNYFYNLYSISNNKMGKGDKKQKEHQEEALAFLQPDSDMSNIEENKDDSEAKHHSRKGSSFIHHKESMLKIREFNLKSMDPPSESSNSESSIEDDFWMIHINFNHEFLEIDKAPFSVMEETSMSKIHFLFTMLNLSQLFVIRRGVLVGIITKNDFMKKKRMVVELPTQETEPRKSEHNDNLLSFPLNQMSLNERRFHGDSSHKEIAEESGEDSPKKSSPDRRYYS</sequence>
<evidence type="ECO:0000256" key="8">
    <source>
        <dbReference type="ARBA" id="ARBA00023214"/>
    </source>
</evidence>
<evidence type="ECO:0000313" key="12">
    <source>
        <dbReference type="EMBL" id="CAI2385254.1"/>
    </source>
</evidence>
<dbReference type="SUPFAM" id="SSF81340">
    <property type="entry name" value="Clc chloride channel"/>
    <property type="match status" value="1"/>
</dbReference>
<dbReference type="InterPro" id="IPR014743">
    <property type="entry name" value="Cl-channel_core"/>
</dbReference>
<feature type="transmembrane region" description="Helical" evidence="10">
    <location>
        <begin position="227"/>
        <end position="250"/>
    </location>
</feature>
<dbReference type="Proteomes" id="UP001295684">
    <property type="component" value="Unassembled WGS sequence"/>
</dbReference>
<dbReference type="AlphaFoldDB" id="A0AAD1Y5Y3"/>
<proteinExistence type="predicted"/>
<feature type="transmembrane region" description="Helical" evidence="10">
    <location>
        <begin position="450"/>
        <end position="475"/>
    </location>
</feature>
<evidence type="ECO:0000256" key="5">
    <source>
        <dbReference type="ARBA" id="ARBA00022989"/>
    </source>
</evidence>
<evidence type="ECO:0000256" key="10">
    <source>
        <dbReference type="SAM" id="Phobius"/>
    </source>
</evidence>
<dbReference type="Gene3D" id="1.10.3080.10">
    <property type="entry name" value="Clc chloride channel"/>
    <property type="match status" value="1"/>
</dbReference>
<organism evidence="12 13">
    <name type="scientific">Euplotes crassus</name>
    <dbReference type="NCBI Taxonomy" id="5936"/>
    <lineage>
        <taxon>Eukaryota</taxon>
        <taxon>Sar</taxon>
        <taxon>Alveolata</taxon>
        <taxon>Ciliophora</taxon>
        <taxon>Intramacronucleata</taxon>
        <taxon>Spirotrichea</taxon>
        <taxon>Hypotrichia</taxon>
        <taxon>Euplotida</taxon>
        <taxon>Euplotidae</taxon>
        <taxon>Moneuplotes</taxon>
    </lineage>
</organism>
<reference evidence="12" key="1">
    <citation type="submission" date="2023-07" db="EMBL/GenBank/DDBJ databases">
        <authorList>
            <consortium name="AG Swart"/>
            <person name="Singh M."/>
            <person name="Singh A."/>
            <person name="Seah K."/>
            <person name="Emmerich C."/>
        </authorList>
    </citation>
    <scope>NUCLEOTIDE SEQUENCE</scope>
    <source>
        <strain evidence="12">DP1</strain>
    </source>
</reference>